<proteinExistence type="predicted"/>
<keyword evidence="2" id="KW-1185">Reference proteome</keyword>
<gene>
    <name evidence="1" type="ORF">PDIGIT_LOCUS2937</name>
</gene>
<evidence type="ECO:0000313" key="2">
    <source>
        <dbReference type="Proteomes" id="UP001152607"/>
    </source>
</evidence>
<organism evidence="1 2">
    <name type="scientific">Periconia digitata</name>
    <dbReference type="NCBI Taxonomy" id="1303443"/>
    <lineage>
        <taxon>Eukaryota</taxon>
        <taxon>Fungi</taxon>
        <taxon>Dikarya</taxon>
        <taxon>Ascomycota</taxon>
        <taxon>Pezizomycotina</taxon>
        <taxon>Dothideomycetes</taxon>
        <taxon>Pleosporomycetidae</taxon>
        <taxon>Pleosporales</taxon>
        <taxon>Massarineae</taxon>
        <taxon>Periconiaceae</taxon>
        <taxon>Periconia</taxon>
    </lineage>
</organism>
<dbReference type="OrthoDB" id="5194044at2759"/>
<protein>
    <submittedName>
        <fullName evidence="1">Uncharacterized protein</fullName>
    </submittedName>
</protein>
<dbReference type="GO" id="GO:0005739">
    <property type="term" value="C:mitochondrion"/>
    <property type="evidence" value="ECO:0007669"/>
    <property type="project" value="TreeGrafter"/>
</dbReference>
<dbReference type="EMBL" id="CAOQHR010000002">
    <property type="protein sequence ID" value="CAI6303748.1"/>
    <property type="molecule type" value="Genomic_DNA"/>
</dbReference>
<dbReference type="AlphaFoldDB" id="A0A9W4U933"/>
<reference evidence="1" key="1">
    <citation type="submission" date="2023-01" db="EMBL/GenBank/DDBJ databases">
        <authorList>
            <person name="Van Ghelder C."/>
            <person name="Rancurel C."/>
        </authorList>
    </citation>
    <scope>NUCLEOTIDE SEQUENCE</scope>
    <source>
        <strain evidence="1">CNCM I-4278</strain>
    </source>
</reference>
<dbReference type="Proteomes" id="UP001152607">
    <property type="component" value="Unassembled WGS sequence"/>
</dbReference>
<accession>A0A9W4U933</accession>
<dbReference type="PANTHER" id="PTHR28002">
    <property type="entry name" value="MIOREX COMPLEX COMPONENT 11"/>
    <property type="match status" value="1"/>
</dbReference>
<name>A0A9W4U933_9PLEO</name>
<dbReference type="PANTHER" id="PTHR28002:SF1">
    <property type="entry name" value="MIOREX COMPLEX COMPONENT 11"/>
    <property type="match status" value="1"/>
</dbReference>
<comment type="caution">
    <text evidence="1">The sequence shown here is derived from an EMBL/GenBank/DDBJ whole genome shotgun (WGS) entry which is preliminary data.</text>
</comment>
<evidence type="ECO:0000313" key="1">
    <source>
        <dbReference type="EMBL" id="CAI6303748.1"/>
    </source>
</evidence>
<sequence>MCFGNTYEERTKVSSRDLVREEHESKPAGFWRSLLRGCSDDEFAVVSRPRTHRRHGRLYYPEWYYHKPPRVALRPRPVSVVHGGVGYGRGHYVTGGRVPMPSAAARRTYYHGAVAPAPGYSYAFQTMAPAVGVVNPQVPVVPVGGTPMNVPAHHNAPPRTVVQHQNQVEAMRRGAYNPRLIRPADARPDDPFWCQEVTGEWHLRSFYQIENECQPGEWLMNPNYGFLCFHRR</sequence>
<dbReference type="InterPro" id="IPR018811">
    <property type="entry name" value="MRX11"/>
</dbReference>